<proteinExistence type="predicted"/>
<evidence type="ECO:0000256" key="2">
    <source>
        <dbReference type="ARBA" id="ARBA00022737"/>
    </source>
</evidence>
<evidence type="ECO:0000256" key="1">
    <source>
        <dbReference type="ARBA" id="ARBA00022441"/>
    </source>
</evidence>
<feature type="compositionally biased region" description="Polar residues" evidence="4">
    <location>
        <begin position="307"/>
        <end position="320"/>
    </location>
</feature>
<evidence type="ECO:0000256" key="4">
    <source>
        <dbReference type="SAM" id="MobiDB-lite"/>
    </source>
</evidence>
<evidence type="ECO:0000313" key="7">
    <source>
        <dbReference type="Proteomes" id="UP000014500"/>
    </source>
</evidence>
<dbReference type="EMBL" id="JH431868">
    <property type="status" value="NOT_ANNOTATED_CDS"/>
    <property type="molecule type" value="Genomic_DNA"/>
</dbReference>
<dbReference type="STRING" id="126957.T1J5U6"/>
<feature type="region of interest" description="Disordered" evidence="4">
    <location>
        <begin position="307"/>
        <end position="339"/>
    </location>
</feature>
<keyword evidence="3" id="KW-0009">Actin-binding</keyword>
<dbReference type="InterPro" id="IPR011333">
    <property type="entry name" value="SKP1/BTB/POZ_sf"/>
</dbReference>
<reference evidence="7" key="1">
    <citation type="submission" date="2011-05" db="EMBL/GenBank/DDBJ databases">
        <authorList>
            <person name="Richards S.R."/>
            <person name="Qu J."/>
            <person name="Jiang H."/>
            <person name="Jhangiani S.N."/>
            <person name="Agravi P."/>
            <person name="Goodspeed R."/>
            <person name="Gross S."/>
            <person name="Mandapat C."/>
            <person name="Jackson L."/>
            <person name="Mathew T."/>
            <person name="Pu L."/>
            <person name="Thornton R."/>
            <person name="Saada N."/>
            <person name="Wilczek-Boney K.B."/>
            <person name="Lee S."/>
            <person name="Kovar C."/>
            <person name="Wu Y."/>
            <person name="Scherer S.E."/>
            <person name="Worley K.C."/>
            <person name="Muzny D.M."/>
            <person name="Gibbs R."/>
        </authorList>
    </citation>
    <scope>NUCLEOTIDE SEQUENCE</scope>
    <source>
        <strain evidence="7">Brora</strain>
    </source>
</reference>
<reference evidence="6" key="2">
    <citation type="submission" date="2015-02" db="UniProtKB">
        <authorList>
            <consortium name="EnsemblMetazoa"/>
        </authorList>
    </citation>
    <scope>IDENTIFICATION</scope>
</reference>
<sequence>MKCFADLKYSNMNELIIYTLLWFAHVHQIDMSNSQHQVPAAVKADLDNMNGYNNFKMSSAVELDLHFYDPMRECETFIDGVSKRYVQRTLKEGRRSKLSLSDITSARDDLKDVIQDMRDNAKLGRASTTQKERKKVTDQFVKRKLGNVKKAAISKLKFGPSADFTFELVTDEHRLLIDKTGKQPPKVFGVTNLNAYFEGEYFGTLKGEVGLANENYKFLYDASDLTASISLHKSSPSHCVYARETICVGRPVINACNRHDIDNILKEDDFKCKEFGANQHYHKHGFKRDFDISDLFDSGVEPIVLQSTNQNGEENIPVSNQKRKERIPVSNQNREERIPVSNQNGKETVNVHIPVWFHVDPPASFSRGIISSASIPMSEVVPNFILLDEIVDEDEKSGMYYPAETDLNLKLNFKDTVYDFPVHRLVIYARSGDFLYYLVENSSKPAINQSAEIDLDIDPEIFQEILHFIYQNKIQHPRNCKNLLVPSLQLEVYTLFEKCLKIIKDNMTLRNANEYLQLAEMHNIVFLRSVVMEFLQNNAQEMTSSEFKNLLYGLPELQLIDH</sequence>
<dbReference type="SUPFAM" id="SSF54695">
    <property type="entry name" value="POZ domain"/>
    <property type="match status" value="1"/>
</dbReference>
<protein>
    <recommendedName>
        <fullName evidence="5">BTB domain-containing protein</fullName>
    </recommendedName>
</protein>
<evidence type="ECO:0000256" key="3">
    <source>
        <dbReference type="ARBA" id="ARBA00023203"/>
    </source>
</evidence>
<feature type="domain" description="BTB" evidence="5">
    <location>
        <begin position="405"/>
        <end position="478"/>
    </location>
</feature>
<dbReference type="PANTHER" id="PTHR24412">
    <property type="entry name" value="KELCH PROTEIN"/>
    <property type="match status" value="1"/>
</dbReference>
<dbReference type="CDD" id="cd14733">
    <property type="entry name" value="BACK"/>
    <property type="match status" value="1"/>
</dbReference>
<dbReference type="Proteomes" id="UP000014500">
    <property type="component" value="Unassembled WGS sequence"/>
</dbReference>
<keyword evidence="1" id="KW-0880">Kelch repeat</keyword>
<dbReference type="EnsemblMetazoa" id="SMAR009004-RA">
    <property type="protein sequence ID" value="SMAR009004-PA"/>
    <property type="gene ID" value="SMAR009004"/>
</dbReference>
<dbReference type="CDD" id="cd18186">
    <property type="entry name" value="BTB_POZ_ZBTB_KLHL-like"/>
    <property type="match status" value="1"/>
</dbReference>
<dbReference type="AlphaFoldDB" id="T1J5U6"/>
<evidence type="ECO:0000259" key="5">
    <source>
        <dbReference type="PROSITE" id="PS50097"/>
    </source>
</evidence>
<dbReference type="PROSITE" id="PS50097">
    <property type="entry name" value="BTB"/>
    <property type="match status" value="1"/>
</dbReference>
<dbReference type="Pfam" id="PF00651">
    <property type="entry name" value="BTB"/>
    <property type="match status" value="1"/>
</dbReference>
<name>T1J5U6_STRMM</name>
<dbReference type="Gene3D" id="3.30.710.10">
    <property type="entry name" value="Potassium Channel Kv1.1, Chain A"/>
    <property type="match status" value="1"/>
</dbReference>
<keyword evidence="7" id="KW-1185">Reference proteome</keyword>
<accession>T1J5U6</accession>
<organism evidence="6 7">
    <name type="scientific">Strigamia maritima</name>
    <name type="common">European centipede</name>
    <name type="synonym">Geophilus maritimus</name>
    <dbReference type="NCBI Taxonomy" id="126957"/>
    <lineage>
        <taxon>Eukaryota</taxon>
        <taxon>Metazoa</taxon>
        <taxon>Ecdysozoa</taxon>
        <taxon>Arthropoda</taxon>
        <taxon>Myriapoda</taxon>
        <taxon>Chilopoda</taxon>
        <taxon>Pleurostigmophora</taxon>
        <taxon>Geophilomorpha</taxon>
        <taxon>Linotaeniidae</taxon>
        <taxon>Strigamia</taxon>
    </lineage>
</organism>
<dbReference type="InterPro" id="IPR000210">
    <property type="entry name" value="BTB/POZ_dom"/>
</dbReference>
<keyword evidence="2" id="KW-0677">Repeat</keyword>
<dbReference type="PANTHER" id="PTHR24412:SF489">
    <property type="entry name" value="RING FINGER DOMAIN AND KELCH REPEAT-CONTAINING PROTEIN DDB_G0271372"/>
    <property type="match status" value="1"/>
</dbReference>
<evidence type="ECO:0000313" key="6">
    <source>
        <dbReference type="EnsemblMetazoa" id="SMAR009004-PA"/>
    </source>
</evidence>
<dbReference type="HOGENOM" id="CLU_485145_0_0_1"/>